<dbReference type="InterPro" id="IPR000863">
    <property type="entry name" value="Sulfotransferase_dom"/>
</dbReference>
<keyword evidence="3" id="KW-0963">Cytoplasm</keyword>
<organism evidence="7 8">
    <name type="scientific">Oryctolagus cuniculus</name>
    <name type="common">Rabbit</name>
    <dbReference type="NCBI Taxonomy" id="9986"/>
    <lineage>
        <taxon>Eukaryota</taxon>
        <taxon>Metazoa</taxon>
        <taxon>Chordata</taxon>
        <taxon>Craniata</taxon>
        <taxon>Vertebrata</taxon>
        <taxon>Euteleostomi</taxon>
        <taxon>Mammalia</taxon>
        <taxon>Eutheria</taxon>
        <taxon>Euarchontoglires</taxon>
        <taxon>Glires</taxon>
        <taxon>Lagomorpha</taxon>
        <taxon>Leporidae</taxon>
        <taxon>Oryctolagus</taxon>
    </lineage>
</organism>
<dbReference type="FunCoup" id="G1U4V2">
    <property type="interactions" value="59"/>
</dbReference>
<name>G1U4V2_RABIT</name>
<dbReference type="OMA" id="FKSKMQD"/>
<evidence type="ECO:0000313" key="7">
    <source>
        <dbReference type="Ensembl" id="ENSOCUP00000024427.2"/>
    </source>
</evidence>
<dbReference type="GeneTree" id="ENSGT00940000163403"/>
<evidence type="ECO:0000313" key="8">
    <source>
        <dbReference type="Proteomes" id="UP000001811"/>
    </source>
</evidence>
<dbReference type="InParanoid" id="G1U4V2"/>
<comment type="subcellular location">
    <subcellularLocation>
        <location evidence="1">Cytoplasm</location>
    </subcellularLocation>
</comment>
<dbReference type="Bgee" id="ENSOCUG00000026191">
    <property type="expression patterns" value="Expressed in ovary and 8 other cell types or tissues"/>
</dbReference>
<dbReference type="eggNOG" id="KOG1584">
    <property type="taxonomic scope" value="Eukaryota"/>
</dbReference>
<dbReference type="InterPro" id="IPR027417">
    <property type="entry name" value="P-loop_NTPase"/>
</dbReference>
<reference evidence="7" key="3">
    <citation type="submission" date="2025-09" db="UniProtKB">
        <authorList>
            <consortium name="Ensembl"/>
        </authorList>
    </citation>
    <scope>IDENTIFICATION</scope>
    <source>
        <strain evidence="7">Thorbecke</strain>
    </source>
</reference>
<sequence length="304" mass="35022">MPRLSAGTEPRASMSRDLDSVEVFDGICFPGYLHSPESLQAACAFQFQDTDVLLATFPKSGTTWMQQILSLIFCEGDLRPIHHCPSWARMPWLEHISFQGFLAQMDPARPRLLTTHLQARALAPALKKSNARVVYVARHPKDVLVSFYHFHRMASFLPDPSSFQDFVDKFLEGKGFYNSWFDHVKEWLSLLQDLNMLFVTYEELHQEPRRALRKLSEFLGRPLGVQEEDLILGHSSFSFMRQSRAANYSLVPREIMDPARSPFLRKGVVGDWQEHFTPEQNEKFNAVYQAKMSDCSVCLPWSMD</sequence>
<reference evidence="7 8" key="1">
    <citation type="journal article" date="2011" name="Nature">
        <title>A high-resolution map of human evolutionary constraint using 29 mammals.</title>
        <authorList>
            <person name="Lindblad-Toh K."/>
            <person name="Garber M."/>
            <person name="Zuk O."/>
            <person name="Lin M.F."/>
            <person name="Parker B.J."/>
            <person name="Washietl S."/>
            <person name="Kheradpour P."/>
            <person name="Ernst J."/>
            <person name="Jordan G."/>
            <person name="Mauceli E."/>
            <person name="Ward L.D."/>
            <person name="Lowe C.B."/>
            <person name="Holloway A.K."/>
            <person name="Clamp M."/>
            <person name="Gnerre S."/>
            <person name="Alfoldi J."/>
            <person name="Beal K."/>
            <person name="Chang J."/>
            <person name="Clawson H."/>
            <person name="Cuff J."/>
            <person name="Di Palma F."/>
            <person name="Fitzgerald S."/>
            <person name="Flicek P."/>
            <person name="Guttman M."/>
            <person name="Hubisz M.J."/>
            <person name="Jaffe D.B."/>
            <person name="Jungreis I."/>
            <person name="Kent W.J."/>
            <person name="Kostka D."/>
            <person name="Lara M."/>
            <person name="Martins A.L."/>
            <person name="Massingham T."/>
            <person name="Moltke I."/>
            <person name="Raney B.J."/>
            <person name="Rasmussen M.D."/>
            <person name="Robinson J."/>
            <person name="Stark A."/>
            <person name="Vilella A.J."/>
            <person name="Wen J."/>
            <person name="Xie X."/>
            <person name="Zody M.C."/>
            <person name="Baldwin J."/>
            <person name="Bloom T."/>
            <person name="Chin C.W."/>
            <person name="Heiman D."/>
            <person name="Nicol R."/>
            <person name="Nusbaum C."/>
            <person name="Young S."/>
            <person name="Wilkinson J."/>
            <person name="Worley K.C."/>
            <person name="Kovar C.L."/>
            <person name="Muzny D.M."/>
            <person name="Gibbs R.A."/>
            <person name="Cree A."/>
            <person name="Dihn H.H."/>
            <person name="Fowler G."/>
            <person name="Jhangiani S."/>
            <person name="Joshi V."/>
            <person name="Lee S."/>
            <person name="Lewis L.R."/>
            <person name="Nazareth L.V."/>
            <person name="Okwuonu G."/>
            <person name="Santibanez J."/>
            <person name="Warren W.C."/>
            <person name="Mardis E.R."/>
            <person name="Weinstock G.M."/>
            <person name="Wilson R.K."/>
            <person name="Delehaunty K."/>
            <person name="Dooling D."/>
            <person name="Fronik C."/>
            <person name="Fulton L."/>
            <person name="Fulton B."/>
            <person name="Graves T."/>
            <person name="Minx P."/>
            <person name="Sodergren E."/>
            <person name="Birney E."/>
            <person name="Margulies E.H."/>
            <person name="Herrero J."/>
            <person name="Green E.D."/>
            <person name="Haussler D."/>
            <person name="Siepel A."/>
            <person name="Goldman N."/>
            <person name="Pollard K.S."/>
            <person name="Pedersen J.S."/>
            <person name="Lander E.S."/>
            <person name="Kellis M."/>
        </authorList>
    </citation>
    <scope>NUCLEOTIDE SEQUENCE [LARGE SCALE GENOMIC DNA]</scope>
    <source>
        <strain evidence="8">Thorbecke</strain>
    </source>
</reference>
<dbReference type="GO" id="GO:0005737">
    <property type="term" value="C:cytoplasm"/>
    <property type="evidence" value="ECO:0007669"/>
    <property type="project" value="UniProtKB-SubCell"/>
</dbReference>
<dbReference type="PANTHER" id="PTHR11783">
    <property type="entry name" value="SULFOTRANSFERASE SULT"/>
    <property type="match status" value="1"/>
</dbReference>
<dbReference type="STRING" id="9986.ENSOCUP00000024427"/>
<keyword evidence="8" id="KW-1185">Reference proteome</keyword>
<dbReference type="HOGENOM" id="CLU_027239_1_0_1"/>
<evidence type="ECO:0000256" key="2">
    <source>
        <dbReference type="ARBA" id="ARBA00005771"/>
    </source>
</evidence>
<dbReference type="Ensembl" id="ENSOCUT00000031355.3">
    <property type="protein sequence ID" value="ENSOCUP00000024427.2"/>
    <property type="gene ID" value="ENSOCUG00000026191.3"/>
</dbReference>
<dbReference type="GO" id="GO:0008146">
    <property type="term" value="F:sulfotransferase activity"/>
    <property type="evidence" value="ECO:0007669"/>
    <property type="project" value="InterPro"/>
</dbReference>
<dbReference type="Proteomes" id="UP000001811">
    <property type="component" value="Unplaced"/>
</dbReference>
<feature type="domain" description="Sulfotransferase" evidence="6">
    <location>
        <begin position="49"/>
        <end position="295"/>
    </location>
</feature>
<proteinExistence type="inferred from homology"/>
<reference evidence="7" key="2">
    <citation type="submission" date="2025-08" db="UniProtKB">
        <authorList>
            <consortium name="Ensembl"/>
        </authorList>
    </citation>
    <scope>IDENTIFICATION</scope>
    <source>
        <strain evidence="7">Thorbecke</strain>
    </source>
</reference>
<dbReference type="Gene3D" id="3.40.50.300">
    <property type="entry name" value="P-loop containing nucleotide triphosphate hydrolases"/>
    <property type="match status" value="1"/>
</dbReference>
<evidence type="ECO:0000259" key="6">
    <source>
        <dbReference type="Pfam" id="PF00685"/>
    </source>
</evidence>
<evidence type="ECO:0000256" key="5">
    <source>
        <dbReference type="RuleBase" id="RU361155"/>
    </source>
</evidence>
<dbReference type="AlphaFoldDB" id="G1U4V2"/>
<protein>
    <recommendedName>
        <fullName evidence="5">Sulfotransferase</fullName>
        <ecNumber evidence="5">2.8.2.-</ecNumber>
    </recommendedName>
</protein>
<dbReference type="EC" id="2.8.2.-" evidence="5"/>
<evidence type="ECO:0000256" key="1">
    <source>
        <dbReference type="ARBA" id="ARBA00004496"/>
    </source>
</evidence>
<dbReference type="Pfam" id="PF00685">
    <property type="entry name" value="Sulfotransfer_1"/>
    <property type="match status" value="1"/>
</dbReference>
<dbReference type="PaxDb" id="9986-ENSOCUP00000024427"/>
<accession>G1U4V2</accession>
<dbReference type="FunFam" id="3.40.50.300:FF:000433">
    <property type="entry name" value="Estrogen sulfotransferase"/>
    <property type="match status" value="1"/>
</dbReference>
<dbReference type="SUPFAM" id="SSF52540">
    <property type="entry name" value="P-loop containing nucleoside triphosphate hydrolases"/>
    <property type="match status" value="1"/>
</dbReference>
<keyword evidence="4 5" id="KW-0808">Transferase</keyword>
<comment type="similarity">
    <text evidence="2 5">Belongs to the sulfotransferase 1 family.</text>
</comment>
<dbReference type="SMR" id="G1U4V2"/>
<evidence type="ECO:0000256" key="4">
    <source>
        <dbReference type="ARBA" id="ARBA00022679"/>
    </source>
</evidence>
<evidence type="ECO:0000256" key="3">
    <source>
        <dbReference type="ARBA" id="ARBA00022490"/>
    </source>
</evidence>